<dbReference type="RefSeq" id="WP_015442356.1">
    <property type="nucleotide sequence ID" value="NC_020520.1"/>
</dbReference>
<dbReference type="PROSITE" id="PS51257">
    <property type="entry name" value="PROKAR_LIPOPROTEIN"/>
    <property type="match status" value="1"/>
</dbReference>
<feature type="chain" id="PRO_5038722045" evidence="2">
    <location>
        <begin position="22"/>
        <end position="463"/>
    </location>
</feature>
<feature type="signal peptide" evidence="2">
    <location>
        <begin position="1"/>
        <end position="21"/>
    </location>
</feature>
<dbReference type="SUPFAM" id="SSF52096">
    <property type="entry name" value="ClpP/crotonase"/>
    <property type="match status" value="1"/>
</dbReference>
<dbReference type="InterPro" id="IPR029045">
    <property type="entry name" value="ClpP/crotonase-like_dom_sf"/>
</dbReference>
<feature type="domain" description="Tail specific protease" evidence="3">
    <location>
        <begin position="242"/>
        <end position="448"/>
    </location>
</feature>
<dbReference type="Proteomes" id="UP000011863">
    <property type="component" value="Chromosome"/>
</dbReference>
<dbReference type="Pfam" id="PF03572">
    <property type="entry name" value="Peptidase_S41"/>
    <property type="match status" value="1"/>
</dbReference>
<accession>A0A6C7ED52</accession>
<sequence length="463" mass="48152">MTQHQRTHIAAAALAASALLAACGSSDGDAASETTDAASEPAAADSGDASVSNPGVDRGRVAPVVDGELALPDGAYELSGYGTVLAVDGDQVTPLYVTASTCTAGEPFDNDFPVDHADDDGGVITLDLVGPTTDYSLRPLVAAPECDSTPADALTALDEAFSTHYPFFDERGIDWSERFDAIAATVGNEADGLQEALVSFMVDLGDGHTTFDELELDIDRAAFDMPDLAPDADLGELIGAEFEATFERIVDPRTDASGTIAWGTVDGAPDVGYLVMTAFEGLSGTDDAAADRAALTAGLDEAIADLDAAVDRLVVDLRFNPGGYEDLAVAAAGYFVDTPTDAYRKWAYAQPDPVAQTIEVTPQASHFDGTVAVLTSPATASAAEALVLSLREVADASIVGNRSFGEFSDAIDWMLPDGTEFTMSMEVYTDLDGENFEAVGVPTDVGSPFDRALDAAVAELTDR</sequence>
<proteinExistence type="predicted"/>
<dbReference type="GO" id="GO:0008236">
    <property type="term" value="F:serine-type peptidase activity"/>
    <property type="evidence" value="ECO:0007669"/>
    <property type="project" value="InterPro"/>
</dbReference>
<dbReference type="KEGG" id="aym:YM304_27950"/>
<protein>
    <submittedName>
        <fullName evidence="4">Peptidase S41 family protein</fullName>
    </submittedName>
</protein>
<dbReference type="AlphaFoldDB" id="A0A6C7ED52"/>
<dbReference type="Gene3D" id="3.90.226.10">
    <property type="entry name" value="2-enoyl-CoA Hydratase, Chain A, domain 1"/>
    <property type="match status" value="1"/>
</dbReference>
<dbReference type="Gene3D" id="3.30.750.44">
    <property type="match status" value="1"/>
</dbReference>
<dbReference type="GO" id="GO:0006508">
    <property type="term" value="P:proteolysis"/>
    <property type="evidence" value="ECO:0007669"/>
    <property type="project" value="InterPro"/>
</dbReference>
<evidence type="ECO:0000313" key="4">
    <source>
        <dbReference type="EMBL" id="BAN03109.1"/>
    </source>
</evidence>
<evidence type="ECO:0000256" key="2">
    <source>
        <dbReference type="SAM" id="SignalP"/>
    </source>
</evidence>
<dbReference type="SMART" id="SM00245">
    <property type="entry name" value="TSPc"/>
    <property type="match status" value="1"/>
</dbReference>
<keyword evidence="2" id="KW-0732">Signal</keyword>
<feature type="region of interest" description="Disordered" evidence="1">
    <location>
        <begin position="29"/>
        <end position="59"/>
    </location>
</feature>
<evidence type="ECO:0000256" key="1">
    <source>
        <dbReference type="SAM" id="MobiDB-lite"/>
    </source>
</evidence>
<keyword evidence="5" id="KW-1185">Reference proteome</keyword>
<dbReference type="EMBL" id="AP012057">
    <property type="protein sequence ID" value="BAN03109.1"/>
    <property type="molecule type" value="Genomic_DNA"/>
</dbReference>
<gene>
    <name evidence="4" type="ORF">YM304_27950</name>
</gene>
<evidence type="ECO:0000313" key="5">
    <source>
        <dbReference type="Proteomes" id="UP000011863"/>
    </source>
</evidence>
<dbReference type="InterPro" id="IPR005151">
    <property type="entry name" value="Tail-specific_protease"/>
</dbReference>
<dbReference type="CDD" id="cd06567">
    <property type="entry name" value="Peptidase_S41"/>
    <property type="match status" value="1"/>
</dbReference>
<reference evidence="4 5" key="1">
    <citation type="journal article" date="2013" name="Int. J. Syst. Evol. Microbiol.">
        <title>Ilumatobacter nonamiense sp. nov. and Ilumatobacter coccineum sp. nov., isolated from seashore sand.</title>
        <authorList>
            <person name="Matsumoto A."/>
            <person name="Kasai H."/>
            <person name="Matsuo Y."/>
            <person name="Shizuri Y."/>
            <person name="Ichikawa N."/>
            <person name="Fujita N."/>
            <person name="Omura S."/>
            <person name="Takahashi Y."/>
        </authorList>
    </citation>
    <scope>NUCLEOTIDE SEQUENCE [LARGE SCALE GENOMIC DNA]</scope>
    <source>
        <strain evidence="5">NBRC 103263 / KCTC 29153 / YM16-304</strain>
    </source>
</reference>
<organism evidence="4 5">
    <name type="scientific">Ilumatobacter coccineus (strain NBRC 103263 / KCTC 29153 / YM16-304)</name>
    <dbReference type="NCBI Taxonomy" id="1313172"/>
    <lineage>
        <taxon>Bacteria</taxon>
        <taxon>Bacillati</taxon>
        <taxon>Actinomycetota</taxon>
        <taxon>Acidimicrobiia</taxon>
        <taxon>Acidimicrobiales</taxon>
        <taxon>Ilumatobacteraceae</taxon>
        <taxon>Ilumatobacter</taxon>
    </lineage>
</organism>
<name>A0A6C7ED52_ILUCY</name>
<dbReference type="PANTHER" id="PTHR32060:SF22">
    <property type="entry name" value="CARBOXYL-TERMINAL-PROCESSING PEPTIDASE 3, CHLOROPLASTIC"/>
    <property type="match status" value="1"/>
</dbReference>
<evidence type="ECO:0000259" key="3">
    <source>
        <dbReference type="SMART" id="SM00245"/>
    </source>
</evidence>
<dbReference type="PANTHER" id="PTHR32060">
    <property type="entry name" value="TAIL-SPECIFIC PROTEASE"/>
    <property type="match status" value="1"/>
</dbReference>
<dbReference type="GO" id="GO:0004175">
    <property type="term" value="F:endopeptidase activity"/>
    <property type="evidence" value="ECO:0007669"/>
    <property type="project" value="TreeGrafter"/>
</dbReference>